<evidence type="ECO:0000313" key="3">
    <source>
        <dbReference type="Proteomes" id="UP001310022"/>
    </source>
</evidence>
<organism evidence="2 3">
    <name type="scientific">Persicobacter diffluens</name>
    <dbReference type="NCBI Taxonomy" id="981"/>
    <lineage>
        <taxon>Bacteria</taxon>
        <taxon>Pseudomonadati</taxon>
        <taxon>Bacteroidota</taxon>
        <taxon>Cytophagia</taxon>
        <taxon>Cytophagales</taxon>
        <taxon>Persicobacteraceae</taxon>
        <taxon>Persicobacter</taxon>
    </lineage>
</organism>
<sequence>MSWDFALKHYQELSKEELFDLAKLRIDVFIVEQHCPYPDLEELDQNCHHFLGKNKDQLGLYARLIATENPAIKKLGRIIVSPEFRPQKVGKLLMTEALQATKSAFPETEQIVISAQQAIVSFYQSVGFIPEGDIYLEDRIPHIKMVYSY</sequence>
<protein>
    <submittedName>
        <fullName evidence="2">GNAT family acetyltransferase</fullName>
    </submittedName>
</protein>
<dbReference type="Gene3D" id="3.40.630.30">
    <property type="match status" value="1"/>
</dbReference>
<dbReference type="GO" id="GO:0016747">
    <property type="term" value="F:acyltransferase activity, transferring groups other than amino-acyl groups"/>
    <property type="evidence" value="ECO:0007669"/>
    <property type="project" value="InterPro"/>
</dbReference>
<dbReference type="Proteomes" id="UP001310022">
    <property type="component" value="Unassembled WGS sequence"/>
</dbReference>
<dbReference type="PROSITE" id="PS51186">
    <property type="entry name" value="GNAT"/>
    <property type="match status" value="1"/>
</dbReference>
<gene>
    <name evidence="2" type="ORF">PEDI_07650</name>
</gene>
<dbReference type="RefSeq" id="WP_338236042.1">
    <property type="nucleotide sequence ID" value="NZ_BQKE01000001.1"/>
</dbReference>
<dbReference type="EMBL" id="BQKE01000001">
    <property type="protein sequence ID" value="GJM60213.1"/>
    <property type="molecule type" value="Genomic_DNA"/>
</dbReference>
<proteinExistence type="predicted"/>
<name>A0AAN4VWI1_9BACT</name>
<dbReference type="SUPFAM" id="SSF55729">
    <property type="entry name" value="Acyl-CoA N-acyltransferases (Nat)"/>
    <property type="match status" value="1"/>
</dbReference>
<dbReference type="InterPro" id="IPR016181">
    <property type="entry name" value="Acyl_CoA_acyltransferase"/>
</dbReference>
<evidence type="ECO:0000259" key="1">
    <source>
        <dbReference type="PROSITE" id="PS51186"/>
    </source>
</evidence>
<evidence type="ECO:0000313" key="2">
    <source>
        <dbReference type="EMBL" id="GJM60213.1"/>
    </source>
</evidence>
<keyword evidence="3" id="KW-1185">Reference proteome</keyword>
<reference evidence="2 3" key="1">
    <citation type="submission" date="2021-12" db="EMBL/GenBank/DDBJ databases">
        <title>Genome sequencing of bacteria with rrn-lacking chromosome and rrn-plasmid.</title>
        <authorList>
            <person name="Anda M."/>
            <person name="Iwasaki W."/>
        </authorList>
    </citation>
    <scope>NUCLEOTIDE SEQUENCE [LARGE SCALE GENOMIC DNA]</scope>
    <source>
        <strain evidence="2 3">NBRC 15940</strain>
    </source>
</reference>
<dbReference type="InterPro" id="IPR000182">
    <property type="entry name" value="GNAT_dom"/>
</dbReference>
<accession>A0AAN4VWI1</accession>
<dbReference type="Pfam" id="PF13673">
    <property type="entry name" value="Acetyltransf_10"/>
    <property type="match status" value="1"/>
</dbReference>
<feature type="domain" description="N-acetyltransferase" evidence="1">
    <location>
        <begin position="8"/>
        <end position="149"/>
    </location>
</feature>
<dbReference type="AlphaFoldDB" id="A0AAN4VWI1"/>
<comment type="caution">
    <text evidence="2">The sequence shown here is derived from an EMBL/GenBank/DDBJ whole genome shotgun (WGS) entry which is preliminary data.</text>
</comment>